<sequence length="47" mass="5362">MQQLISITSLNPNPKPLIDILIITDAFPNDKIPDKNPQQKRNAHTLR</sequence>
<dbReference type="AlphaFoldDB" id="A0A1N7PSM9"/>
<organism evidence="2 3">
    <name type="scientific">Belliella pelovolcani</name>
    <dbReference type="NCBI Taxonomy" id="529505"/>
    <lineage>
        <taxon>Bacteria</taxon>
        <taxon>Pseudomonadati</taxon>
        <taxon>Bacteroidota</taxon>
        <taxon>Cytophagia</taxon>
        <taxon>Cytophagales</taxon>
        <taxon>Cyclobacteriaceae</taxon>
        <taxon>Belliella</taxon>
    </lineage>
</organism>
<keyword evidence="3" id="KW-1185">Reference proteome</keyword>
<dbReference type="Proteomes" id="UP000186026">
    <property type="component" value="Unassembled WGS sequence"/>
</dbReference>
<evidence type="ECO:0000256" key="1">
    <source>
        <dbReference type="SAM" id="MobiDB-lite"/>
    </source>
</evidence>
<protein>
    <submittedName>
        <fullName evidence="2">Uncharacterized protein</fullName>
    </submittedName>
</protein>
<reference evidence="3" key="1">
    <citation type="submission" date="2017-01" db="EMBL/GenBank/DDBJ databases">
        <authorList>
            <person name="Varghese N."/>
            <person name="Submissions S."/>
        </authorList>
    </citation>
    <scope>NUCLEOTIDE SEQUENCE [LARGE SCALE GENOMIC DNA]</scope>
    <source>
        <strain evidence="3">DSM 46698</strain>
    </source>
</reference>
<accession>A0A1N7PSM9</accession>
<feature type="region of interest" description="Disordered" evidence="1">
    <location>
        <begin position="28"/>
        <end position="47"/>
    </location>
</feature>
<proteinExistence type="predicted"/>
<gene>
    <name evidence="2" type="ORF">SAMN05421761_12016</name>
</gene>
<dbReference type="EMBL" id="FTOP01000020">
    <property type="protein sequence ID" value="SIT13572.1"/>
    <property type="molecule type" value="Genomic_DNA"/>
</dbReference>
<dbReference type="RefSeq" id="WP_175606686.1">
    <property type="nucleotide sequence ID" value="NZ_FTOP01000020.1"/>
</dbReference>
<name>A0A1N7PSM9_9BACT</name>
<evidence type="ECO:0000313" key="2">
    <source>
        <dbReference type="EMBL" id="SIT13572.1"/>
    </source>
</evidence>
<dbReference type="STRING" id="529505.SAMN05421761_12016"/>
<evidence type="ECO:0000313" key="3">
    <source>
        <dbReference type="Proteomes" id="UP000186026"/>
    </source>
</evidence>